<proteinExistence type="inferred from homology"/>
<dbReference type="InterPro" id="IPR001482">
    <property type="entry name" value="T2SS/T4SS_dom"/>
</dbReference>
<gene>
    <name evidence="3" type="ORF">DZC30_20390</name>
</gene>
<dbReference type="CDD" id="cd01130">
    <property type="entry name" value="VirB11-like_ATPase"/>
    <property type="match status" value="1"/>
</dbReference>
<dbReference type="PANTHER" id="PTHR30486:SF6">
    <property type="entry name" value="TYPE IV PILUS RETRACTATION ATPASE PILT"/>
    <property type="match status" value="1"/>
</dbReference>
<protein>
    <submittedName>
        <fullName evidence="3">CpaF family protein</fullName>
    </submittedName>
</protein>
<sequence length="348" mass="38491">MQTDNLATTKGLTYSGKVLDMIWGNLGQLRELFDDQSVDEIQVNTPDEIYVRSSGVDELTGIRLDQAKLESACTAIAAYNDKTIAPRTTSSQEERERAVLSAKLPGVRLEVIMPPVSARGIALCIRKHNPKIISLQQYISSGVITPGQAYWLNHIAKSGETFIVSGPTYSGKTTLVNTILNLIPVEKRLFIIEQVAELQIAENRNYVRMECDQEHGVTAEKALRTGMRFSPHWVISGELRGAEAFNFLEAANTGHPGGTTIHANSHIDALGRLEDLCIQAGRNISADGIKAKIARSVKWVVHIELTDKGRRITGLCRVIGRGNGKEDYEYEDLTRYEENENSGTIQKL</sequence>
<feature type="domain" description="Bacterial type II secretion system protein E" evidence="2">
    <location>
        <begin position="31"/>
        <end position="307"/>
    </location>
</feature>
<dbReference type="Gene3D" id="3.30.450.90">
    <property type="match status" value="1"/>
</dbReference>
<dbReference type="AlphaFoldDB" id="A0A373F8C5"/>
<dbReference type="Pfam" id="PF00437">
    <property type="entry name" value="T2SSE"/>
    <property type="match status" value="1"/>
</dbReference>
<dbReference type="InterPro" id="IPR050921">
    <property type="entry name" value="T4SS_GSP_E_ATPase"/>
</dbReference>
<accession>A0A373F8C5</accession>
<dbReference type="PANTHER" id="PTHR30486">
    <property type="entry name" value="TWITCHING MOTILITY PROTEIN PILT"/>
    <property type="match status" value="1"/>
</dbReference>
<dbReference type="EMBL" id="QURR01000037">
    <property type="protein sequence ID" value="RGE40424.1"/>
    <property type="molecule type" value="Genomic_DNA"/>
</dbReference>
<organism evidence="3 4">
    <name type="scientific">Comamonas testosteroni</name>
    <name type="common">Pseudomonas testosteroni</name>
    <dbReference type="NCBI Taxonomy" id="285"/>
    <lineage>
        <taxon>Bacteria</taxon>
        <taxon>Pseudomonadati</taxon>
        <taxon>Pseudomonadota</taxon>
        <taxon>Betaproteobacteria</taxon>
        <taxon>Burkholderiales</taxon>
        <taxon>Comamonadaceae</taxon>
        <taxon>Comamonas</taxon>
    </lineage>
</organism>
<dbReference type="GO" id="GO:0016887">
    <property type="term" value="F:ATP hydrolysis activity"/>
    <property type="evidence" value="ECO:0007669"/>
    <property type="project" value="InterPro"/>
</dbReference>
<comment type="similarity">
    <text evidence="1">Belongs to the GSP E family.</text>
</comment>
<dbReference type="InterPro" id="IPR027417">
    <property type="entry name" value="P-loop_NTPase"/>
</dbReference>
<dbReference type="SUPFAM" id="SSF52540">
    <property type="entry name" value="P-loop containing nucleoside triphosphate hydrolases"/>
    <property type="match status" value="1"/>
</dbReference>
<comment type="caution">
    <text evidence="3">The sequence shown here is derived from an EMBL/GenBank/DDBJ whole genome shotgun (WGS) entry which is preliminary data.</text>
</comment>
<dbReference type="Proteomes" id="UP000261948">
    <property type="component" value="Unassembled WGS sequence"/>
</dbReference>
<reference evidence="3 4" key="1">
    <citation type="submission" date="2018-08" db="EMBL/GenBank/DDBJ databases">
        <title>Comamonas testosteroni strain SWCO2.</title>
        <authorList>
            <person name="Jiang N."/>
            <person name="Zhang X.Z."/>
        </authorList>
    </citation>
    <scope>NUCLEOTIDE SEQUENCE [LARGE SCALE GENOMIC DNA]</scope>
    <source>
        <strain evidence="3 4">SWCO2</strain>
    </source>
</reference>
<keyword evidence="4" id="KW-1185">Reference proteome</keyword>
<dbReference type="Gene3D" id="3.40.50.300">
    <property type="entry name" value="P-loop containing nucleotide triphosphate hydrolases"/>
    <property type="match status" value="1"/>
</dbReference>
<evidence type="ECO:0000259" key="2">
    <source>
        <dbReference type="Pfam" id="PF00437"/>
    </source>
</evidence>
<dbReference type="OrthoDB" id="9810761at2"/>
<evidence type="ECO:0000313" key="4">
    <source>
        <dbReference type="Proteomes" id="UP000261948"/>
    </source>
</evidence>
<name>A0A373F8C5_COMTE</name>
<evidence type="ECO:0000256" key="1">
    <source>
        <dbReference type="ARBA" id="ARBA00006611"/>
    </source>
</evidence>
<evidence type="ECO:0000313" key="3">
    <source>
        <dbReference type="EMBL" id="RGE40424.1"/>
    </source>
</evidence>